<dbReference type="EMBL" id="JADOEL010000010">
    <property type="protein sequence ID" value="MBF8178584.1"/>
    <property type="molecule type" value="Genomic_DNA"/>
</dbReference>
<feature type="signal peptide" evidence="1">
    <location>
        <begin position="1"/>
        <end position="18"/>
    </location>
</feature>
<proteinExistence type="predicted"/>
<organism evidence="2 3">
    <name type="scientific">Herminiimonas contaminans</name>
    <dbReference type="NCBI Taxonomy" id="1111140"/>
    <lineage>
        <taxon>Bacteria</taxon>
        <taxon>Pseudomonadati</taxon>
        <taxon>Pseudomonadota</taxon>
        <taxon>Betaproteobacteria</taxon>
        <taxon>Burkholderiales</taxon>
        <taxon>Oxalobacteraceae</taxon>
        <taxon>Herminiimonas</taxon>
    </lineage>
</organism>
<comment type="caution">
    <text evidence="2">The sequence shown here is derived from an EMBL/GenBank/DDBJ whole genome shotgun (WGS) entry which is preliminary data.</text>
</comment>
<accession>A0ABS0EUS3</accession>
<protein>
    <recommendedName>
        <fullName evidence="4">Cysteine rich repeat protein</fullName>
    </recommendedName>
</protein>
<feature type="chain" id="PRO_5045322238" description="Cysteine rich repeat protein" evidence="1">
    <location>
        <begin position="19"/>
        <end position="79"/>
    </location>
</feature>
<evidence type="ECO:0008006" key="4">
    <source>
        <dbReference type="Google" id="ProtNLM"/>
    </source>
</evidence>
<reference evidence="2 3" key="1">
    <citation type="submission" date="2020-11" db="EMBL/GenBank/DDBJ databases">
        <title>WGS of Herminiimonas contaminans strain Marseille-Q4544 isolated from planarians Schmidtea mediterranea.</title>
        <authorList>
            <person name="Kangale L."/>
        </authorList>
    </citation>
    <scope>NUCLEOTIDE SEQUENCE [LARGE SCALE GENOMIC DNA]</scope>
    <source>
        <strain evidence="2 3">Marseille-Q4544</strain>
    </source>
</reference>
<keyword evidence="3" id="KW-1185">Reference proteome</keyword>
<evidence type="ECO:0000256" key="1">
    <source>
        <dbReference type="SAM" id="SignalP"/>
    </source>
</evidence>
<evidence type="ECO:0000313" key="3">
    <source>
        <dbReference type="Proteomes" id="UP000657372"/>
    </source>
</evidence>
<evidence type="ECO:0000313" key="2">
    <source>
        <dbReference type="EMBL" id="MBF8178584.1"/>
    </source>
</evidence>
<name>A0ABS0EUS3_9BURK</name>
<gene>
    <name evidence="2" type="ORF">IXC47_12915</name>
</gene>
<dbReference type="Proteomes" id="UP000657372">
    <property type="component" value="Unassembled WGS sequence"/>
</dbReference>
<keyword evidence="1" id="KW-0732">Signal</keyword>
<dbReference type="RefSeq" id="WP_195875870.1">
    <property type="nucleotide sequence ID" value="NZ_JADOEL010000010.1"/>
</dbReference>
<sequence>MKYLLITCAALLAFSAQAQDSEKEHKKETIAQHQAIAAAHYAAARCISKGKDEKVCHAELANACKGLALGKLCGMKHVH</sequence>